<dbReference type="InterPro" id="IPR025659">
    <property type="entry name" value="Tubby-like_C"/>
</dbReference>
<reference evidence="4 5" key="1">
    <citation type="journal article" date="2018" name="Sci. Rep.">
        <title>Genomic signatures of local adaptation to the degree of environmental predictability in rotifers.</title>
        <authorList>
            <person name="Franch-Gras L."/>
            <person name="Hahn C."/>
            <person name="Garcia-Roger E.M."/>
            <person name="Carmona M.J."/>
            <person name="Serra M."/>
            <person name="Gomez A."/>
        </authorList>
    </citation>
    <scope>NUCLEOTIDE SEQUENCE [LARGE SCALE GENOMIC DNA]</scope>
    <source>
        <strain evidence="4">HYR1</strain>
    </source>
</reference>
<dbReference type="PRINTS" id="PR01573">
    <property type="entry name" value="SUPERTUBBY"/>
</dbReference>
<feature type="domain" description="Tubby C-terminal" evidence="3">
    <location>
        <begin position="357"/>
        <end position="443"/>
    </location>
</feature>
<proteinExistence type="inferred from homology"/>
<organism evidence="4 5">
    <name type="scientific">Brachionus plicatilis</name>
    <name type="common">Marine rotifer</name>
    <name type="synonym">Brachionus muelleri</name>
    <dbReference type="NCBI Taxonomy" id="10195"/>
    <lineage>
        <taxon>Eukaryota</taxon>
        <taxon>Metazoa</taxon>
        <taxon>Spiralia</taxon>
        <taxon>Gnathifera</taxon>
        <taxon>Rotifera</taxon>
        <taxon>Eurotatoria</taxon>
        <taxon>Monogononta</taxon>
        <taxon>Pseudotrocha</taxon>
        <taxon>Ploima</taxon>
        <taxon>Brachionidae</taxon>
        <taxon>Brachionus</taxon>
    </lineage>
</organism>
<dbReference type="PANTHER" id="PTHR16517">
    <property type="entry name" value="TUBBY-RELATED"/>
    <property type="match status" value="1"/>
</dbReference>
<evidence type="ECO:0000259" key="3">
    <source>
        <dbReference type="Pfam" id="PF01167"/>
    </source>
</evidence>
<dbReference type="SUPFAM" id="SSF54518">
    <property type="entry name" value="Tubby C-terminal domain-like"/>
    <property type="match status" value="1"/>
</dbReference>
<protein>
    <submittedName>
        <fullName evidence="4">Tubby-related 3-like isoform X1</fullName>
    </submittedName>
</protein>
<dbReference type="Pfam" id="PF01167">
    <property type="entry name" value="Tub"/>
    <property type="match status" value="1"/>
</dbReference>
<accession>A0A3M7RZX5</accession>
<dbReference type="Proteomes" id="UP000276133">
    <property type="component" value="Unassembled WGS sequence"/>
</dbReference>
<evidence type="ECO:0000313" key="5">
    <source>
        <dbReference type="Proteomes" id="UP000276133"/>
    </source>
</evidence>
<dbReference type="InterPro" id="IPR000007">
    <property type="entry name" value="Tubby_C"/>
</dbReference>
<comment type="similarity">
    <text evidence="1">Belongs to the TUB family.</text>
</comment>
<name>A0A3M7RZX5_BRAPC</name>
<dbReference type="Gene3D" id="3.20.90.10">
    <property type="entry name" value="Tubby Protein, Chain A"/>
    <property type="match status" value="2"/>
</dbReference>
<dbReference type="OrthoDB" id="8775810at2759"/>
<feature type="compositionally biased region" description="Basic and acidic residues" evidence="2">
    <location>
        <begin position="76"/>
        <end position="88"/>
    </location>
</feature>
<evidence type="ECO:0000256" key="1">
    <source>
        <dbReference type="ARBA" id="ARBA00007129"/>
    </source>
</evidence>
<dbReference type="AlphaFoldDB" id="A0A3M7RZX5"/>
<keyword evidence="5" id="KW-1185">Reference proteome</keyword>
<dbReference type="EMBL" id="REGN01002275">
    <property type="protein sequence ID" value="RNA29121.1"/>
    <property type="molecule type" value="Genomic_DNA"/>
</dbReference>
<gene>
    <name evidence="4" type="ORF">BpHYR1_038903</name>
</gene>
<evidence type="ECO:0000313" key="4">
    <source>
        <dbReference type="EMBL" id="RNA29121.1"/>
    </source>
</evidence>
<dbReference type="PANTHER" id="PTHR16517:SF2">
    <property type="entry name" value="TUBBY-RELATED PROTEIN 4"/>
    <property type="match status" value="1"/>
</dbReference>
<sequence length="446" mass="51167">MSVSSFRAVVRDAGNLETENKIYGSFRSLNKFEPVFQPSKHADIFQKFDIEPVKDVPPQAPSSTEERKKKKKVRRQKESTKETDQSRESRHRSHSKEKTGLNEIGEKENKQPTSNEKDPDEKIKEVVRRMTSKRQRRAERNHNEEIKHSKTDLNRLGETENMTKNEIVEKSQNSNPKIAFEESKHNSDSDGEQDAKIEIDKTKTRNSARNENVTLAYTEYLKSIKGGDTLDFVLSPPPQGQLIHGKIICKKGIFNEYFFYLENISQYDVYIMKATRKMTSAKIYYTIDTINYDQYGAASTTEVSCGRIVSNMSRKKFKLDLSNNFVQFSNTEILNVAFKTKPGDPRKILASASLCQGARNANNDKVTYFLKNKQPVFKMDIKQFVLNYNGRAKRSSKNNFQIIDETSPDDVLTQLGKVEDCVYHCDFAFPLCAMQAFGFALANLCR</sequence>
<evidence type="ECO:0000256" key="2">
    <source>
        <dbReference type="SAM" id="MobiDB-lite"/>
    </source>
</evidence>
<feature type="compositionally biased region" description="Basic and acidic residues" evidence="2">
    <location>
        <begin position="179"/>
        <end position="203"/>
    </location>
</feature>
<dbReference type="STRING" id="10195.A0A3M7RZX5"/>
<comment type="caution">
    <text evidence="4">The sequence shown here is derived from an EMBL/GenBank/DDBJ whole genome shotgun (WGS) entry which is preliminary data.</text>
</comment>
<feature type="compositionally biased region" description="Basic and acidic residues" evidence="2">
    <location>
        <begin position="96"/>
        <end position="128"/>
    </location>
</feature>
<feature type="compositionally biased region" description="Basic and acidic residues" evidence="2">
    <location>
        <begin position="138"/>
        <end position="169"/>
    </location>
</feature>
<feature type="region of interest" description="Disordered" evidence="2">
    <location>
        <begin position="47"/>
        <end position="203"/>
    </location>
</feature>